<dbReference type="AlphaFoldDB" id="A0A183ARL5"/>
<reference evidence="3" key="1">
    <citation type="submission" date="2016-06" db="UniProtKB">
        <authorList>
            <consortium name="WormBaseParasite"/>
        </authorList>
    </citation>
    <scope>IDENTIFICATION</scope>
</reference>
<dbReference type="WBParaSite" id="ECPE_0000963001-mRNA-1">
    <property type="protein sequence ID" value="ECPE_0000963001-mRNA-1"/>
    <property type="gene ID" value="ECPE_0000963001"/>
</dbReference>
<keyword evidence="2" id="KW-1185">Reference proteome</keyword>
<evidence type="ECO:0000313" key="2">
    <source>
        <dbReference type="Proteomes" id="UP000272942"/>
    </source>
</evidence>
<dbReference type="Proteomes" id="UP000272942">
    <property type="component" value="Unassembled WGS sequence"/>
</dbReference>
<dbReference type="Gene3D" id="3.40.50.10470">
    <property type="entry name" value="Translation initiation factor eif-2b, domain 2"/>
    <property type="match status" value="1"/>
</dbReference>
<evidence type="ECO:0000313" key="1">
    <source>
        <dbReference type="EMBL" id="VDP85647.1"/>
    </source>
</evidence>
<dbReference type="InterPro" id="IPR042529">
    <property type="entry name" value="IF_2B-like_C"/>
</dbReference>
<dbReference type="InterPro" id="IPR037171">
    <property type="entry name" value="NagB/RpiA_transferase-like"/>
</dbReference>
<reference evidence="1 2" key="2">
    <citation type="submission" date="2018-11" db="EMBL/GenBank/DDBJ databases">
        <authorList>
            <consortium name="Pathogen Informatics"/>
        </authorList>
    </citation>
    <scope>NUCLEOTIDE SEQUENCE [LARGE SCALE GENOMIC DNA]</scope>
    <source>
        <strain evidence="1 2">Egypt</strain>
    </source>
</reference>
<organism evidence="3">
    <name type="scientific">Echinostoma caproni</name>
    <dbReference type="NCBI Taxonomy" id="27848"/>
    <lineage>
        <taxon>Eukaryota</taxon>
        <taxon>Metazoa</taxon>
        <taxon>Spiralia</taxon>
        <taxon>Lophotrochozoa</taxon>
        <taxon>Platyhelminthes</taxon>
        <taxon>Trematoda</taxon>
        <taxon>Digenea</taxon>
        <taxon>Plagiorchiida</taxon>
        <taxon>Echinostomata</taxon>
        <taxon>Echinostomatoidea</taxon>
        <taxon>Echinostomatidae</taxon>
        <taxon>Echinostoma</taxon>
    </lineage>
</organism>
<gene>
    <name evidence="1" type="ORF">ECPE_LOCUS9600</name>
</gene>
<accession>A0A183ARL5</accession>
<dbReference type="EMBL" id="UZAN01047665">
    <property type="protein sequence ID" value="VDP85647.1"/>
    <property type="molecule type" value="Genomic_DNA"/>
</dbReference>
<evidence type="ECO:0000313" key="3">
    <source>
        <dbReference type="WBParaSite" id="ECPE_0000963001-mRNA-1"/>
    </source>
</evidence>
<dbReference type="OrthoDB" id="269919at2759"/>
<name>A0A183ARL5_9TREM</name>
<dbReference type="SUPFAM" id="SSF100950">
    <property type="entry name" value="NagB/RpiA/CoA transferase-like"/>
    <property type="match status" value="1"/>
</dbReference>
<sequence length="118" mass="12955">TYVCLPQYKISPVSCKSPPRSVPPCCILPTADPSNPALDWLDSPAKILPPHDPTVISSGLAQRDPSLGPLVWNLRWEIIPAGFVNLFLTNLGSHAPSYLYALGRELFHHLDVQAACIW</sequence>
<protein>
    <submittedName>
        <fullName evidence="3">Envelope glycoprotein E1</fullName>
    </submittedName>
</protein>
<proteinExistence type="predicted"/>